<proteinExistence type="predicted"/>
<keyword evidence="3" id="KW-1185">Reference proteome</keyword>
<dbReference type="HOGENOM" id="CLU_743415_0_0_0"/>
<dbReference type="Proteomes" id="UP000002366">
    <property type="component" value="Chromosome"/>
</dbReference>
<protein>
    <recommendedName>
        <fullName evidence="1">DUF4236 domain-containing protein</fullName>
    </recommendedName>
</protein>
<evidence type="ECO:0000313" key="2">
    <source>
        <dbReference type="EMBL" id="ADE57037.1"/>
    </source>
</evidence>
<organism evidence="2 3">
    <name type="scientific">Aminobacterium colombiense (strain DSM 12261 / ALA-1)</name>
    <dbReference type="NCBI Taxonomy" id="572547"/>
    <lineage>
        <taxon>Bacteria</taxon>
        <taxon>Thermotogati</taxon>
        <taxon>Synergistota</taxon>
        <taxon>Synergistia</taxon>
        <taxon>Synergistales</taxon>
        <taxon>Aminobacteriaceae</taxon>
        <taxon>Aminobacterium</taxon>
    </lineage>
</organism>
<sequence>MGFRFFRRFRIAPGIAINLSKTGISASLGPKGAKVTLGRRGTRTTIGLPGTGLYYTTLHSGKKRASPKSKKPATPQYESLTREEIIKKKLTLNFLSRLFLPKSEENFVDGLKAFLEKDEKRALACFQKSLNLPDSAFMAGLILLNNDNPQQAIIAFHHVQNKIDLLGSLFKKIGIYMSLYLPLTEEMQVEIWPDNRGLYLALIEAKQRLAKHDEAIMLLRKIVDESPNDIAFRLSLAELLADASEREEKSHGIYKEIVALSNNVENETALHSALLFYRGKALYYLGYHTLARNTLTTALGRKKGRPRE</sequence>
<dbReference type="EMBL" id="CP001997">
    <property type="protein sequence ID" value="ADE57037.1"/>
    <property type="molecule type" value="Genomic_DNA"/>
</dbReference>
<dbReference type="OrthoDB" id="9806903at2"/>
<dbReference type="Pfam" id="PF14020">
    <property type="entry name" value="DUF4236"/>
    <property type="match status" value="1"/>
</dbReference>
<dbReference type="KEGG" id="aco:Amico_0907"/>
<dbReference type="InterPro" id="IPR025330">
    <property type="entry name" value="DUF4236"/>
</dbReference>
<dbReference type="InterPro" id="IPR011990">
    <property type="entry name" value="TPR-like_helical_dom_sf"/>
</dbReference>
<dbReference type="STRING" id="572547.Amico_0907"/>
<gene>
    <name evidence="2" type="ordered locus">Amico_0907</name>
</gene>
<dbReference type="eggNOG" id="COG0457">
    <property type="taxonomic scope" value="Bacteria"/>
</dbReference>
<dbReference type="RefSeq" id="WP_013048300.1">
    <property type="nucleotide sequence ID" value="NC_014011.1"/>
</dbReference>
<feature type="domain" description="DUF4236" evidence="1">
    <location>
        <begin position="3"/>
        <end position="56"/>
    </location>
</feature>
<dbReference type="SUPFAM" id="SSF48452">
    <property type="entry name" value="TPR-like"/>
    <property type="match status" value="1"/>
</dbReference>
<reference evidence="2 3" key="1">
    <citation type="journal article" date="2010" name="Stand. Genomic Sci.">
        <title>Complete genome sequence of Aminobacterium colombiense type strain (ALA-1).</title>
        <authorList>
            <person name="Chertkov O."/>
            <person name="Sikorski J."/>
            <person name="Brambilla E."/>
            <person name="Lapidus A."/>
            <person name="Copeland A."/>
            <person name="Glavina Del Rio T."/>
            <person name="Nolan M."/>
            <person name="Lucas S."/>
            <person name="Tice H."/>
            <person name="Cheng J.F."/>
            <person name="Han C."/>
            <person name="Detter J.C."/>
            <person name="Bruce D."/>
            <person name="Tapia R."/>
            <person name="Goodwin L."/>
            <person name="Pitluck S."/>
            <person name="Liolios K."/>
            <person name="Ivanova N."/>
            <person name="Mavromatis K."/>
            <person name="Ovchinnikova G."/>
            <person name="Pati A."/>
            <person name="Chen A."/>
            <person name="Palaniappan K."/>
            <person name="Land M."/>
            <person name="Hauser L."/>
            <person name="Chang Y.J."/>
            <person name="Jeffries C.D."/>
            <person name="Spring S."/>
            <person name="Rohde M."/>
            <person name="Goker M."/>
            <person name="Bristow J."/>
            <person name="Eisen J.A."/>
            <person name="Markowitz V."/>
            <person name="Hugenholtz P."/>
            <person name="Kyrpides N.C."/>
            <person name="Klenk H.P."/>
        </authorList>
    </citation>
    <scope>NUCLEOTIDE SEQUENCE [LARGE SCALE GENOMIC DNA]</scope>
    <source>
        <strain evidence="3">DSM 12261 / ALA-1</strain>
    </source>
</reference>
<name>D5EEQ5_AMICL</name>
<evidence type="ECO:0000259" key="1">
    <source>
        <dbReference type="Pfam" id="PF14020"/>
    </source>
</evidence>
<accession>D5EEQ5</accession>
<evidence type="ECO:0000313" key="3">
    <source>
        <dbReference type="Proteomes" id="UP000002366"/>
    </source>
</evidence>
<dbReference type="Gene3D" id="1.25.40.10">
    <property type="entry name" value="Tetratricopeptide repeat domain"/>
    <property type="match status" value="1"/>
</dbReference>
<dbReference type="AlphaFoldDB" id="D5EEQ5"/>